<dbReference type="PIRSF" id="PIRSF000139">
    <property type="entry name" value="Glc_ox_4Fe-4S"/>
    <property type="match status" value="1"/>
</dbReference>
<keyword evidence="2 6" id="KW-0479">Metal-binding</keyword>
<dbReference type="EMBL" id="FRDI01000002">
    <property type="protein sequence ID" value="SHN49158.1"/>
    <property type="molecule type" value="Genomic_DNA"/>
</dbReference>
<dbReference type="EC" id="1.1.99.14" evidence="6"/>
<evidence type="ECO:0000256" key="6">
    <source>
        <dbReference type="PIRNR" id="PIRNR000139"/>
    </source>
</evidence>
<dbReference type="STRING" id="1121455.SAMN02745728_00102"/>
<dbReference type="InterPro" id="IPR017896">
    <property type="entry name" value="4Fe4S_Fe-S-bd"/>
</dbReference>
<evidence type="ECO:0000313" key="9">
    <source>
        <dbReference type="Proteomes" id="UP000186469"/>
    </source>
</evidence>
<evidence type="ECO:0000259" key="7">
    <source>
        <dbReference type="PROSITE" id="PS51379"/>
    </source>
</evidence>
<dbReference type="InterPro" id="IPR009051">
    <property type="entry name" value="Helical_ferredxn"/>
</dbReference>
<dbReference type="PROSITE" id="PS00198">
    <property type="entry name" value="4FE4S_FER_1"/>
    <property type="match status" value="2"/>
</dbReference>
<gene>
    <name evidence="8" type="ORF">SAMN02745728_00102</name>
</gene>
<keyword evidence="6" id="KW-0249">Electron transport</keyword>
<dbReference type="SUPFAM" id="SSF46548">
    <property type="entry name" value="alpha-helical ferredoxin"/>
    <property type="match status" value="1"/>
</dbReference>
<keyword evidence="3" id="KW-0677">Repeat</keyword>
<keyword evidence="5 6" id="KW-0411">Iron-sulfur</keyword>
<keyword evidence="4 6" id="KW-0408">Iron</keyword>
<keyword evidence="6" id="KW-0813">Transport</keyword>
<comment type="catalytic activity">
    <reaction evidence="6">
        <text>glycolate + A = glyoxylate + AH2</text>
        <dbReference type="Rhea" id="RHEA:21264"/>
        <dbReference type="ChEBI" id="CHEBI:13193"/>
        <dbReference type="ChEBI" id="CHEBI:17499"/>
        <dbReference type="ChEBI" id="CHEBI:29805"/>
        <dbReference type="ChEBI" id="CHEBI:36655"/>
        <dbReference type="EC" id="1.1.99.14"/>
    </reaction>
</comment>
<evidence type="ECO:0000256" key="4">
    <source>
        <dbReference type="ARBA" id="ARBA00023004"/>
    </source>
</evidence>
<dbReference type="Pfam" id="PF13183">
    <property type="entry name" value="Fer4_8"/>
    <property type="match status" value="1"/>
</dbReference>
<comment type="cofactor">
    <cofactor evidence="6">
        <name>[4Fe-4S] cluster</name>
        <dbReference type="ChEBI" id="CHEBI:49883"/>
    </cofactor>
    <text evidence="6">Binds 2 [4Fe-4S] clusters.</text>
</comment>
<organism evidence="8 9">
    <name type="scientific">Desulfovibrio litoralis DSM 11393</name>
    <dbReference type="NCBI Taxonomy" id="1121455"/>
    <lineage>
        <taxon>Bacteria</taxon>
        <taxon>Pseudomonadati</taxon>
        <taxon>Thermodesulfobacteriota</taxon>
        <taxon>Desulfovibrionia</taxon>
        <taxon>Desulfovibrionales</taxon>
        <taxon>Desulfovibrionaceae</taxon>
        <taxon>Desulfovibrio</taxon>
    </lineage>
</organism>
<reference evidence="8 9" key="1">
    <citation type="submission" date="2016-12" db="EMBL/GenBank/DDBJ databases">
        <authorList>
            <person name="Song W.-J."/>
            <person name="Kurnit D.M."/>
        </authorList>
    </citation>
    <scope>NUCLEOTIDE SEQUENCE [LARGE SCALE GENOMIC DNA]</scope>
    <source>
        <strain evidence="8 9">DSM 11393</strain>
    </source>
</reference>
<dbReference type="RefSeq" id="WP_072695407.1">
    <property type="nucleotide sequence ID" value="NZ_FRDI01000002.1"/>
</dbReference>
<keyword evidence="9" id="KW-1185">Reference proteome</keyword>
<feature type="domain" description="4Fe-4S ferredoxin-type" evidence="7">
    <location>
        <begin position="66"/>
        <end position="97"/>
    </location>
</feature>
<comment type="function">
    <text evidence="6">Component of a complex that catalyzes the oxidation of glycolate to glyoxylate.</text>
</comment>
<feature type="domain" description="4Fe-4S ferredoxin-type" evidence="7">
    <location>
        <begin position="15"/>
        <end position="46"/>
    </location>
</feature>
<dbReference type="InterPro" id="IPR017900">
    <property type="entry name" value="4Fe4S_Fe_S_CS"/>
</dbReference>
<dbReference type="PANTHER" id="PTHR32479">
    <property type="entry name" value="GLYCOLATE OXIDASE IRON-SULFUR SUBUNIT"/>
    <property type="match status" value="1"/>
</dbReference>
<dbReference type="InterPro" id="IPR004017">
    <property type="entry name" value="Cys_rich_dom"/>
</dbReference>
<dbReference type="AlphaFoldDB" id="A0A1M7RSU6"/>
<evidence type="ECO:0000256" key="5">
    <source>
        <dbReference type="ARBA" id="ARBA00023014"/>
    </source>
</evidence>
<evidence type="ECO:0000256" key="1">
    <source>
        <dbReference type="ARBA" id="ARBA00022485"/>
    </source>
</evidence>
<dbReference type="InterPro" id="IPR012257">
    <property type="entry name" value="Glc_ox_4Fe-4S"/>
</dbReference>
<evidence type="ECO:0000313" key="8">
    <source>
        <dbReference type="EMBL" id="SHN49158.1"/>
    </source>
</evidence>
<keyword evidence="1 6" id="KW-0004">4Fe-4S</keyword>
<evidence type="ECO:0000256" key="2">
    <source>
        <dbReference type="ARBA" id="ARBA00022723"/>
    </source>
</evidence>
<dbReference type="GO" id="GO:0051539">
    <property type="term" value="F:4 iron, 4 sulfur cluster binding"/>
    <property type="evidence" value="ECO:0007669"/>
    <property type="project" value="UniProtKB-UniRule"/>
</dbReference>
<comment type="catalytic activity">
    <reaction evidence="6">
        <text>(R)-lactate + A = pyruvate + AH2</text>
        <dbReference type="Rhea" id="RHEA:15089"/>
        <dbReference type="ChEBI" id="CHEBI:13193"/>
        <dbReference type="ChEBI" id="CHEBI:15361"/>
        <dbReference type="ChEBI" id="CHEBI:16004"/>
        <dbReference type="ChEBI" id="CHEBI:17499"/>
    </reaction>
</comment>
<dbReference type="Pfam" id="PF02754">
    <property type="entry name" value="CCG"/>
    <property type="match status" value="2"/>
</dbReference>
<dbReference type="GO" id="GO:0046872">
    <property type="term" value="F:metal ion binding"/>
    <property type="evidence" value="ECO:0007669"/>
    <property type="project" value="UniProtKB-UniRule"/>
</dbReference>
<dbReference type="Proteomes" id="UP000186469">
    <property type="component" value="Unassembled WGS sequence"/>
</dbReference>
<dbReference type="PANTHER" id="PTHR32479:SF20">
    <property type="entry name" value="GLYCOLATE OXIDASE IRON-SULFUR SUBUNIT"/>
    <property type="match status" value="1"/>
</dbReference>
<sequence length="435" mass="47922">MSNQSTDKLKKLRQMLMELDDNLVSCMRCGMCQAVCPVYGATLKEADVARGKVALLENLANEMISDPVGVNEKLNRCLLCGSCAANCPSGVKLMDIFLNARVIIKEYLGLSLLQKAIFRGMLSNPGIFNSLLSIGSKFQGLMVKDTGDIQGASCAAMLDPIIGKRHFVKLADKPFHSIAKNLNVPGRPGMPKVFFFPGCVTDKMLPQIGEACLKVFNYHGVGVCMPEKMACCGIPPLASGDIQSFEKLVRQNLEIFDNSEFDYLITPCATCTATFKEVWTTMADYFKPAERKKIQAIHDKVMDINEFLVKILNVKPESMPKGGTKLTYHDSCHMKKSLGVSAEPRQILGMNDKYEFVEMAEADRCCGSGGSFNIYHYDLSKQIGQRKRNNIINSGADIVTAGCPACMMQMIDVLSQNKDKVGVKHTIEIYADSLN</sequence>
<dbReference type="Gene3D" id="1.10.1060.10">
    <property type="entry name" value="Alpha-helical ferredoxin"/>
    <property type="match status" value="1"/>
</dbReference>
<proteinExistence type="predicted"/>
<accession>A0A1M7RSU6</accession>
<dbReference type="GO" id="GO:0019154">
    <property type="term" value="F:glycolate dehydrogenase activity"/>
    <property type="evidence" value="ECO:0007669"/>
    <property type="project" value="UniProtKB-EC"/>
</dbReference>
<dbReference type="PROSITE" id="PS51379">
    <property type="entry name" value="4FE4S_FER_2"/>
    <property type="match status" value="2"/>
</dbReference>
<name>A0A1M7RSU6_9BACT</name>
<protein>
    <recommendedName>
        <fullName evidence="6">Glycolate oxidase iron-sulfur subunit</fullName>
        <ecNumber evidence="6">1.1.99.14</ecNumber>
    </recommendedName>
</protein>
<evidence type="ECO:0000256" key="3">
    <source>
        <dbReference type="ARBA" id="ARBA00022737"/>
    </source>
</evidence>